<keyword evidence="1" id="KW-0472">Membrane</keyword>
<evidence type="ECO:0000313" key="2">
    <source>
        <dbReference type="EMBL" id="CCO24773.1"/>
    </source>
</evidence>
<dbReference type="KEGG" id="dhy:DESAM_22506"/>
<dbReference type="EMBL" id="FO203522">
    <property type="protein sequence ID" value="CCO24773.1"/>
    <property type="molecule type" value="Genomic_DNA"/>
</dbReference>
<dbReference type="Proteomes" id="UP000010808">
    <property type="component" value="Chromosome"/>
</dbReference>
<dbReference type="HOGENOM" id="CLU_2989238_0_0_7"/>
<evidence type="ECO:0000313" key="3">
    <source>
        <dbReference type="Proteomes" id="UP000010808"/>
    </source>
</evidence>
<dbReference type="AlphaFoldDB" id="L0RDC2"/>
<gene>
    <name evidence="2" type="ORF">DESAM_22506</name>
</gene>
<keyword evidence="1" id="KW-0812">Transmembrane</keyword>
<dbReference type="STRING" id="1121451.DESAM_22506"/>
<protein>
    <submittedName>
        <fullName evidence="2">Uncharacterized protein</fullName>
    </submittedName>
</protein>
<feature type="transmembrane region" description="Helical" evidence="1">
    <location>
        <begin position="20"/>
        <end position="36"/>
    </location>
</feature>
<evidence type="ECO:0000256" key="1">
    <source>
        <dbReference type="SAM" id="Phobius"/>
    </source>
</evidence>
<accession>L0RDC2</accession>
<reference evidence="2 3" key="1">
    <citation type="submission" date="2012-10" db="EMBL/GenBank/DDBJ databases">
        <authorList>
            <person name="Genoscope - CEA"/>
        </authorList>
    </citation>
    <scope>NUCLEOTIDE SEQUENCE [LARGE SCALE GENOMIC DNA]</scope>
    <source>
        <strain evidence="3">AM13 / DSM 14728</strain>
    </source>
</reference>
<keyword evidence="3" id="KW-1185">Reference proteome</keyword>
<sequence>MFHNFTALSFKGVLQSKYNFILFIEYVIGELSLAFLNRNDLNNKTRGWRLKLPLLFQ</sequence>
<organism evidence="2 3">
    <name type="scientific">Maridesulfovibrio hydrothermalis AM13 = DSM 14728</name>
    <dbReference type="NCBI Taxonomy" id="1121451"/>
    <lineage>
        <taxon>Bacteria</taxon>
        <taxon>Pseudomonadati</taxon>
        <taxon>Thermodesulfobacteriota</taxon>
        <taxon>Desulfovibrionia</taxon>
        <taxon>Desulfovibrionales</taxon>
        <taxon>Desulfovibrionaceae</taxon>
        <taxon>Maridesulfovibrio</taxon>
    </lineage>
</organism>
<name>L0RDC2_9BACT</name>
<keyword evidence="1" id="KW-1133">Transmembrane helix</keyword>
<proteinExistence type="predicted"/>